<name>A0A6M5YUI7_9BACT</name>
<organism evidence="1 2">
    <name type="scientific">Frigoriglobus tundricola</name>
    <dbReference type="NCBI Taxonomy" id="2774151"/>
    <lineage>
        <taxon>Bacteria</taxon>
        <taxon>Pseudomonadati</taxon>
        <taxon>Planctomycetota</taxon>
        <taxon>Planctomycetia</taxon>
        <taxon>Gemmatales</taxon>
        <taxon>Gemmataceae</taxon>
        <taxon>Frigoriglobus</taxon>
    </lineage>
</organism>
<dbReference type="KEGG" id="ftj:FTUN_4649"/>
<protein>
    <submittedName>
        <fullName evidence="1">Uncharacterized protein</fullName>
    </submittedName>
</protein>
<proteinExistence type="predicted"/>
<accession>A0A6M5YUI7</accession>
<dbReference type="AlphaFoldDB" id="A0A6M5YUI7"/>
<keyword evidence="2" id="KW-1185">Reference proteome</keyword>
<reference evidence="2" key="1">
    <citation type="submission" date="2020-05" db="EMBL/GenBank/DDBJ databases">
        <title>Frigoriglobus tundricola gen. nov., sp. nov., a psychrotolerant cellulolytic planctomycete of the family Gemmataceae with two divergent copies of 16S rRNA gene.</title>
        <authorList>
            <person name="Kulichevskaya I.S."/>
            <person name="Ivanova A.A."/>
            <person name="Naumoff D.G."/>
            <person name="Beletsky A.V."/>
            <person name="Rijpstra W.I.C."/>
            <person name="Sinninghe Damste J.S."/>
            <person name="Mardanov A.V."/>
            <person name="Ravin N.V."/>
            <person name="Dedysh S.N."/>
        </authorList>
    </citation>
    <scope>NUCLEOTIDE SEQUENCE [LARGE SCALE GENOMIC DNA]</scope>
    <source>
        <strain evidence="2">PL17</strain>
    </source>
</reference>
<dbReference type="EMBL" id="CP053452">
    <property type="protein sequence ID" value="QJW97084.1"/>
    <property type="molecule type" value="Genomic_DNA"/>
</dbReference>
<evidence type="ECO:0000313" key="1">
    <source>
        <dbReference type="EMBL" id="QJW97084.1"/>
    </source>
</evidence>
<sequence length="106" mass="11955">MIDCSSMWAPKPSVLQAIPVGAVGDFLTRREWVQKPSSLPTSRYFELKDSALHYFFPASDHLADYPMRVLDFIENFARFYDLDPHAVLAELQGGQRAEPVRASVPA</sequence>
<gene>
    <name evidence="1" type="ORF">FTUN_4649</name>
</gene>
<evidence type="ECO:0000313" key="2">
    <source>
        <dbReference type="Proteomes" id="UP000503447"/>
    </source>
</evidence>
<dbReference type="Proteomes" id="UP000503447">
    <property type="component" value="Chromosome"/>
</dbReference>